<dbReference type="InterPro" id="IPR037124">
    <property type="entry name" value="Chaperonin_GroES_sf"/>
</dbReference>
<dbReference type="GO" id="GO:0046872">
    <property type="term" value="F:metal ion binding"/>
    <property type="evidence" value="ECO:0007669"/>
    <property type="project" value="TreeGrafter"/>
</dbReference>
<dbReference type="PANTHER" id="PTHR10772:SF63">
    <property type="entry name" value="20 KDA CHAPERONIN, CHLOROPLASTIC"/>
    <property type="match status" value="1"/>
</dbReference>
<keyword evidence="2" id="KW-0143">Chaperone</keyword>
<dbReference type="GO" id="GO:0044183">
    <property type="term" value="F:protein folding chaperone"/>
    <property type="evidence" value="ECO:0007669"/>
    <property type="project" value="InterPro"/>
</dbReference>
<name>A0A6J5M0A7_9CAUD</name>
<dbReference type="InterPro" id="IPR020818">
    <property type="entry name" value="Chaperonin_GroES"/>
</dbReference>
<organism evidence="3">
    <name type="scientific">uncultured Caudovirales phage</name>
    <dbReference type="NCBI Taxonomy" id="2100421"/>
    <lineage>
        <taxon>Viruses</taxon>
        <taxon>Duplodnaviria</taxon>
        <taxon>Heunggongvirae</taxon>
        <taxon>Uroviricota</taxon>
        <taxon>Caudoviricetes</taxon>
        <taxon>Peduoviridae</taxon>
        <taxon>Maltschvirus</taxon>
        <taxon>Maltschvirus maltsch</taxon>
    </lineage>
</organism>
<dbReference type="SMART" id="SM00883">
    <property type="entry name" value="Cpn10"/>
    <property type="match status" value="1"/>
</dbReference>
<dbReference type="CDD" id="cd00320">
    <property type="entry name" value="cpn10"/>
    <property type="match status" value="1"/>
</dbReference>
<dbReference type="Pfam" id="PF00166">
    <property type="entry name" value="Cpn10"/>
    <property type="match status" value="1"/>
</dbReference>
<dbReference type="GO" id="GO:0005524">
    <property type="term" value="F:ATP binding"/>
    <property type="evidence" value="ECO:0007669"/>
    <property type="project" value="InterPro"/>
</dbReference>
<dbReference type="InterPro" id="IPR011032">
    <property type="entry name" value="GroES-like_sf"/>
</dbReference>
<comment type="similarity">
    <text evidence="1">Belongs to the GroES chaperonin family.</text>
</comment>
<evidence type="ECO:0000256" key="2">
    <source>
        <dbReference type="ARBA" id="ARBA00023186"/>
    </source>
</evidence>
<dbReference type="EMBL" id="LR796345">
    <property type="protein sequence ID" value="CAB4138510.1"/>
    <property type="molecule type" value="Genomic_DNA"/>
</dbReference>
<reference evidence="3" key="1">
    <citation type="submission" date="2020-04" db="EMBL/GenBank/DDBJ databases">
        <authorList>
            <person name="Chiriac C."/>
            <person name="Salcher M."/>
            <person name="Ghai R."/>
            <person name="Kavagutti S V."/>
        </authorList>
    </citation>
    <scope>NUCLEOTIDE SEQUENCE</scope>
</reference>
<gene>
    <name evidence="3" type="ORF">UFOVP331_78</name>
</gene>
<evidence type="ECO:0000256" key="1">
    <source>
        <dbReference type="ARBA" id="ARBA00006975"/>
    </source>
</evidence>
<dbReference type="PRINTS" id="PR00297">
    <property type="entry name" value="CHAPERONIN10"/>
</dbReference>
<dbReference type="Gene3D" id="2.30.33.40">
    <property type="entry name" value="GroES chaperonin"/>
    <property type="match status" value="1"/>
</dbReference>
<dbReference type="PANTHER" id="PTHR10772">
    <property type="entry name" value="10 KDA HEAT SHOCK PROTEIN"/>
    <property type="match status" value="1"/>
</dbReference>
<dbReference type="FunFam" id="2.30.33.40:FF:000001">
    <property type="entry name" value="10 kDa chaperonin"/>
    <property type="match status" value="1"/>
</dbReference>
<protein>
    <submittedName>
        <fullName evidence="3">GroS Co-chaperonin GroES (HSP10)</fullName>
    </submittedName>
</protein>
<dbReference type="GO" id="GO:0051087">
    <property type="term" value="F:protein-folding chaperone binding"/>
    <property type="evidence" value="ECO:0007669"/>
    <property type="project" value="TreeGrafter"/>
</dbReference>
<dbReference type="SUPFAM" id="SSF50129">
    <property type="entry name" value="GroES-like"/>
    <property type="match status" value="1"/>
</dbReference>
<evidence type="ECO:0000313" key="3">
    <source>
        <dbReference type="EMBL" id="CAB4138510.1"/>
    </source>
</evidence>
<proteinExistence type="inferred from homology"/>
<dbReference type="GO" id="GO:0051082">
    <property type="term" value="F:unfolded protein binding"/>
    <property type="evidence" value="ECO:0007669"/>
    <property type="project" value="TreeGrafter"/>
</dbReference>
<sequence length="95" mass="10414">MIKATFNAIIVKPFSEEETTYGNIIVPDLGKERNLSGTIVSVGPGQYSYSGELLPTQLKVGQKVILPQMGPVKVEHDGEEYYVCVENTVLAIIED</sequence>
<accession>A0A6J5M0A7</accession>